<comment type="caution">
    <text evidence="1">The sequence shown here is derived from an EMBL/GenBank/DDBJ whole genome shotgun (WGS) entry which is preliminary data.</text>
</comment>
<organism evidence="1 2">
    <name type="scientific">Methylovirgula ligni</name>
    <dbReference type="NCBI Taxonomy" id="569860"/>
    <lineage>
        <taxon>Bacteria</taxon>
        <taxon>Pseudomonadati</taxon>
        <taxon>Pseudomonadota</taxon>
        <taxon>Alphaproteobacteria</taxon>
        <taxon>Hyphomicrobiales</taxon>
        <taxon>Beijerinckiaceae</taxon>
        <taxon>Methylovirgula</taxon>
    </lineage>
</organism>
<proteinExistence type="predicted"/>
<evidence type="ECO:0000313" key="1">
    <source>
        <dbReference type="EMBL" id="REF87849.1"/>
    </source>
</evidence>
<sequence length="171" mass="18977">MADIDYAHQAAAIVRDAGGYIVGRTKLQKIGFFLETAGVGSGFPFRYKHYGPYSEQLAAAAQHAAISHLIIENESIANWGGQYSTFRTQMPSDPSTNPVRIRLAQEMVNSDAVELELAATAAFLAHERFPDPWAETARRKPEKAEGGRLERAKQLYARIRQIPTPRPLPEI</sequence>
<evidence type="ECO:0000313" key="2">
    <source>
        <dbReference type="Proteomes" id="UP000256900"/>
    </source>
</evidence>
<dbReference type="OrthoDB" id="283036at2"/>
<keyword evidence="2" id="KW-1185">Reference proteome</keyword>
<protein>
    <submittedName>
        <fullName evidence="1">Uncharacterized protein</fullName>
    </submittedName>
</protein>
<reference evidence="1 2" key="1">
    <citation type="submission" date="2018-08" db="EMBL/GenBank/DDBJ databases">
        <title>Genomic Encyclopedia of Type Strains, Phase IV (KMG-IV): sequencing the most valuable type-strain genomes for metagenomic binning, comparative biology and taxonomic classification.</title>
        <authorList>
            <person name="Goeker M."/>
        </authorList>
    </citation>
    <scope>NUCLEOTIDE SEQUENCE [LARGE SCALE GENOMIC DNA]</scope>
    <source>
        <strain evidence="1 2">BW863</strain>
    </source>
</reference>
<dbReference type="Proteomes" id="UP000256900">
    <property type="component" value="Unassembled WGS sequence"/>
</dbReference>
<accession>A0A3D9Z3F1</accession>
<name>A0A3D9Z3F1_9HYPH</name>
<dbReference type="AlphaFoldDB" id="A0A3D9Z3F1"/>
<dbReference type="RefSeq" id="WP_115835999.1">
    <property type="nucleotide sequence ID" value="NZ_CP025086.1"/>
</dbReference>
<dbReference type="EMBL" id="QUMO01000002">
    <property type="protein sequence ID" value="REF87849.1"/>
    <property type="molecule type" value="Genomic_DNA"/>
</dbReference>
<gene>
    <name evidence="1" type="ORF">DES32_1481</name>
</gene>